<sequence length="210" mass="23376">MSSPSMHSQVLISRTQSKLQVPPELQELVPDALGSSFEISSLSSQALGLPREQLQSFISNFKNELMFMLDNCPLSYLATADTHGETELSLMFFTFDESAQAVVFSTPKDTKWRNMLENERVSLLLHNFEGKAATQSLFQGVKPQSITLYGRAEIMEKGKAAEAGRRQHDEGHGKYGKAFQGSDKVIARVHVDRVLVVDVKGNSMRLVRKA</sequence>
<keyword evidence="3" id="KW-1185">Reference proteome</keyword>
<reference evidence="2 3" key="1">
    <citation type="submission" date="2018-07" db="EMBL/GenBank/DDBJ databases">
        <title>The complete nuclear genome of the prasinophyte Chloropicon primus (CCMP1205).</title>
        <authorList>
            <person name="Pombert J.-F."/>
            <person name="Otis C."/>
            <person name="Turmel M."/>
            <person name="Lemieux C."/>
        </authorList>
    </citation>
    <scope>NUCLEOTIDE SEQUENCE [LARGE SCALE GENOMIC DNA]</scope>
    <source>
        <strain evidence="2 3">CCMP1205</strain>
    </source>
</reference>
<dbReference type="InterPro" id="IPR011576">
    <property type="entry name" value="Pyridox_Oxase_N"/>
</dbReference>
<dbReference type="OrthoDB" id="5300823at2759"/>
<dbReference type="Proteomes" id="UP000316726">
    <property type="component" value="Chromosome 4"/>
</dbReference>
<dbReference type="AlphaFoldDB" id="A0A5B8MJP0"/>
<name>A0A5B8MJP0_9CHLO</name>
<evidence type="ECO:0000313" key="3">
    <source>
        <dbReference type="Proteomes" id="UP000316726"/>
    </source>
</evidence>
<accession>A0A5B8MJP0</accession>
<feature type="domain" description="Pyridoxamine 5'-phosphate oxidase N-terminal" evidence="1">
    <location>
        <begin position="64"/>
        <end position="194"/>
    </location>
</feature>
<dbReference type="Pfam" id="PF01243">
    <property type="entry name" value="PNPOx_N"/>
    <property type="match status" value="1"/>
</dbReference>
<dbReference type="EMBL" id="CP031037">
    <property type="protein sequence ID" value="QDZ20683.1"/>
    <property type="molecule type" value="Genomic_DNA"/>
</dbReference>
<evidence type="ECO:0000259" key="1">
    <source>
        <dbReference type="Pfam" id="PF01243"/>
    </source>
</evidence>
<dbReference type="InterPro" id="IPR012349">
    <property type="entry name" value="Split_barrel_FMN-bd"/>
</dbReference>
<evidence type="ECO:0000313" key="2">
    <source>
        <dbReference type="EMBL" id="QDZ20683.1"/>
    </source>
</evidence>
<dbReference type="SUPFAM" id="SSF50475">
    <property type="entry name" value="FMN-binding split barrel"/>
    <property type="match status" value="1"/>
</dbReference>
<proteinExistence type="predicted"/>
<organism evidence="2 3">
    <name type="scientific">Chloropicon primus</name>
    <dbReference type="NCBI Taxonomy" id="1764295"/>
    <lineage>
        <taxon>Eukaryota</taxon>
        <taxon>Viridiplantae</taxon>
        <taxon>Chlorophyta</taxon>
        <taxon>Chloropicophyceae</taxon>
        <taxon>Chloropicales</taxon>
        <taxon>Chloropicaceae</taxon>
        <taxon>Chloropicon</taxon>
    </lineage>
</organism>
<protein>
    <recommendedName>
        <fullName evidence="1">Pyridoxamine 5'-phosphate oxidase N-terminal domain-containing protein</fullName>
    </recommendedName>
</protein>
<gene>
    <name evidence="2" type="ORF">A3770_04p32010</name>
</gene>
<dbReference type="Gene3D" id="2.30.110.10">
    <property type="entry name" value="Electron Transport, Fmn-binding Protein, Chain A"/>
    <property type="match status" value="1"/>
</dbReference>